<proteinExistence type="predicted"/>
<dbReference type="Proteomes" id="UP001320245">
    <property type="component" value="Unassembled WGS sequence"/>
</dbReference>
<organism evidence="1 2">
    <name type="scientific">Cytospora paraplurivora</name>
    <dbReference type="NCBI Taxonomy" id="2898453"/>
    <lineage>
        <taxon>Eukaryota</taxon>
        <taxon>Fungi</taxon>
        <taxon>Dikarya</taxon>
        <taxon>Ascomycota</taxon>
        <taxon>Pezizomycotina</taxon>
        <taxon>Sordariomycetes</taxon>
        <taxon>Sordariomycetidae</taxon>
        <taxon>Diaporthales</taxon>
        <taxon>Cytosporaceae</taxon>
        <taxon>Cytospora</taxon>
    </lineage>
</organism>
<dbReference type="EMBL" id="JAJSPL020000065">
    <property type="protein sequence ID" value="KAK7729995.1"/>
    <property type="molecule type" value="Genomic_DNA"/>
</dbReference>
<reference evidence="1 2" key="1">
    <citation type="journal article" date="2023" name="PLoS ONE">
        <title>Cytospora paraplurivora sp. nov. isolated from orchards with fruit tree decline syndrome in Ontario, Canada.</title>
        <authorList>
            <person name="Ilyukhin E."/>
            <person name="Nguyen H.D.T."/>
            <person name="Castle A.J."/>
            <person name="Ellouze W."/>
        </authorList>
    </citation>
    <scope>NUCLEOTIDE SEQUENCE [LARGE SCALE GENOMIC DNA]</scope>
    <source>
        <strain evidence="1 2">FDS-564</strain>
    </source>
</reference>
<sequence length="325" mass="37814">MDTRSFFKIITILFTVIVDEYLSKYTGQIADGYLKQLLLGMLKDEFQDLDASVSIIKRIHEALEQVFWVCSQMLDLDILAVRQVLPSWKDHFEHIFNRKIRQLLPRYSPQFDIMRFMGPAMDSSTFIRSLNNHIDAFTQLHGPENVELPNGQQKLVLKPNKPANAQPTPSGSKKVDQNFYHRCMYCTAKDTCSRDDDAQDHMRKVHNYYDDREDNQAQERDYRKLKRKNIGVLKAIIKKERAVYNSLISRYLDTGIKVGNFPRPRDVQGEDLGGLTHAQLLQKLHNERASLDDMDLDEKIGKIYKEAWEFHWACSASAWENDPDA</sequence>
<protein>
    <submittedName>
        <fullName evidence="1">Uncharacterized protein</fullName>
    </submittedName>
</protein>
<dbReference type="AlphaFoldDB" id="A0AAN9U5U9"/>
<comment type="caution">
    <text evidence="1">The sequence shown here is derived from an EMBL/GenBank/DDBJ whole genome shotgun (WGS) entry which is preliminary data.</text>
</comment>
<keyword evidence="2" id="KW-1185">Reference proteome</keyword>
<name>A0AAN9U5U9_9PEZI</name>
<evidence type="ECO:0000313" key="2">
    <source>
        <dbReference type="Proteomes" id="UP001320245"/>
    </source>
</evidence>
<accession>A0AAN9U5U9</accession>
<evidence type="ECO:0000313" key="1">
    <source>
        <dbReference type="EMBL" id="KAK7729995.1"/>
    </source>
</evidence>
<gene>
    <name evidence="1" type="ORF">SLS53_009110</name>
</gene>